<organism evidence="1 2">
    <name type="scientific">Paenibacillus ginsengarvi</name>
    <dbReference type="NCBI Taxonomy" id="400777"/>
    <lineage>
        <taxon>Bacteria</taxon>
        <taxon>Bacillati</taxon>
        <taxon>Bacillota</taxon>
        <taxon>Bacilli</taxon>
        <taxon>Bacillales</taxon>
        <taxon>Paenibacillaceae</taxon>
        <taxon>Paenibacillus</taxon>
    </lineage>
</organism>
<accession>A0A3B0CM35</accession>
<proteinExistence type="predicted"/>
<dbReference type="Proteomes" id="UP000282311">
    <property type="component" value="Unassembled WGS sequence"/>
</dbReference>
<gene>
    <name evidence="1" type="ORF">D7M11_07770</name>
</gene>
<dbReference type="SUPFAM" id="SSF51658">
    <property type="entry name" value="Xylose isomerase-like"/>
    <property type="match status" value="1"/>
</dbReference>
<sequence length="290" mass="34182">MWHELNEERWEKYGMGALNGLEISQFSGKAQLEKLQSFCAARGLKYGVHGPILGSRGYKLPRLNSPDPAEWREAMRQVEEETELASRYGADYLLYHYPFFPIFEPPIRKLYAKMPDSSSRYGYGALTRSAFRDISERLFHELGQLQHRYKQRILLEHDFFGDYEDVFIEMFLRHPDIRLVVDTARVDLTHRAFHGFDPYVWLDRLAPSVYLVHYSNLRYEGDTFTHHLPVREAHDEDESCGDAYRYLQYLAQRNSEFHVTFEHNPDLVELRELETIYRRAADACGMAMNP</sequence>
<keyword evidence="2" id="KW-1185">Reference proteome</keyword>
<dbReference type="InterPro" id="IPR036237">
    <property type="entry name" value="Xyl_isomerase-like_sf"/>
</dbReference>
<dbReference type="AlphaFoldDB" id="A0A3B0CM35"/>
<name>A0A3B0CM35_9BACL</name>
<evidence type="ECO:0000313" key="1">
    <source>
        <dbReference type="EMBL" id="RKN85574.1"/>
    </source>
</evidence>
<evidence type="ECO:0000313" key="2">
    <source>
        <dbReference type="Proteomes" id="UP000282311"/>
    </source>
</evidence>
<dbReference type="Gene3D" id="3.20.20.150">
    <property type="entry name" value="Divalent-metal-dependent TIM barrel enzymes"/>
    <property type="match status" value="1"/>
</dbReference>
<dbReference type="GO" id="GO:0016853">
    <property type="term" value="F:isomerase activity"/>
    <property type="evidence" value="ECO:0007669"/>
    <property type="project" value="UniProtKB-KW"/>
</dbReference>
<protein>
    <submittedName>
        <fullName evidence="1">Sugar phosphate isomerase/epimerase</fullName>
    </submittedName>
</protein>
<reference evidence="1 2" key="1">
    <citation type="journal article" date="2007" name="Int. J. Syst. Evol. Microbiol.">
        <title>Paenibacillus ginsengarvi sp. nov., isolated from soil from ginseng cultivation.</title>
        <authorList>
            <person name="Yoon M.H."/>
            <person name="Ten L.N."/>
            <person name="Im W.T."/>
        </authorList>
    </citation>
    <scope>NUCLEOTIDE SEQUENCE [LARGE SCALE GENOMIC DNA]</scope>
    <source>
        <strain evidence="1 2">KCTC 13059</strain>
    </source>
</reference>
<dbReference type="EMBL" id="RBAH01000004">
    <property type="protein sequence ID" value="RKN85574.1"/>
    <property type="molecule type" value="Genomic_DNA"/>
</dbReference>
<dbReference type="OrthoDB" id="1890113at2"/>
<comment type="caution">
    <text evidence="1">The sequence shown here is derived from an EMBL/GenBank/DDBJ whole genome shotgun (WGS) entry which is preliminary data.</text>
</comment>
<keyword evidence="1" id="KW-0413">Isomerase</keyword>